<accession>A0A846MQQ9</accession>
<evidence type="ECO:0000259" key="1">
    <source>
        <dbReference type="Pfam" id="PF05618"/>
    </source>
</evidence>
<dbReference type="InterPro" id="IPR021109">
    <property type="entry name" value="Peptidase_aspartic_dom_sf"/>
</dbReference>
<evidence type="ECO:0000313" key="2">
    <source>
        <dbReference type="EMBL" id="NIK73712.1"/>
    </source>
</evidence>
<dbReference type="EMBL" id="JAASRN010000002">
    <property type="protein sequence ID" value="NIK73712.1"/>
    <property type="molecule type" value="Genomic_DNA"/>
</dbReference>
<dbReference type="AlphaFoldDB" id="A0A846MQQ9"/>
<proteinExistence type="predicted"/>
<gene>
    <name evidence="2" type="ORF">FHS56_001225</name>
</gene>
<dbReference type="SUPFAM" id="SSF50630">
    <property type="entry name" value="Acid proteases"/>
    <property type="match status" value="1"/>
</dbReference>
<dbReference type="Proteomes" id="UP000537126">
    <property type="component" value="Unassembled WGS sequence"/>
</dbReference>
<dbReference type="Pfam" id="PF05618">
    <property type="entry name" value="Zn_protease"/>
    <property type="match status" value="1"/>
</dbReference>
<evidence type="ECO:0000313" key="3">
    <source>
        <dbReference type="Proteomes" id="UP000537126"/>
    </source>
</evidence>
<reference evidence="2 3" key="1">
    <citation type="submission" date="2020-03" db="EMBL/GenBank/DDBJ databases">
        <title>Genomic Encyclopedia of Type Strains, Phase IV (KMG-IV): sequencing the most valuable type-strain genomes for metagenomic binning, comparative biology and taxonomic classification.</title>
        <authorList>
            <person name="Goeker M."/>
        </authorList>
    </citation>
    <scope>NUCLEOTIDE SEQUENCE [LARGE SCALE GENOMIC DNA]</scope>
    <source>
        <strain evidence="2 3">DSM 5718</strain>
    </source>
</reference>
<dbReference type="RefSeq" id="WP_166918986.1">
    <property type="nucleotide sequence ID" value="NZ_JAASRN010000002.1"/>
</dbReference>
<comment type="caution">
    <text evidence="2">The sequence shown here is derived from an EMBL/GenBank/DDBJ whole genome shotgun (WGS) entry which is preliminary data.</text>
</comment>
<sequence length="152" mass="17945">MNNRPGSRLIGIFDKVDLPEFELYDLDCKIDTGAYTSAIHCHRVCIVETPHRRPVLSFHLLDPAHPQYNDHEYQATHFYEKKVTSSSGHSDYRFVIQTKIILFGELFDIEFTLADREQMRYPILLGRKFLKKYGFLVDVRKKNLSFFQKKQT</sequence>
<protein>
    <recommendedName>
        <fullName evidence="1">Retropepsin-like aspartic endopeptidase domain-containing protein</fullName>
    </recommendedName>
</protein>
<feature type="domain" description="Retropepsin-like aspartic endopeptidase" evidence="1">
    <location>
        <begin position="11"/>
        <end position="143"/>
    </location>
</feature>
<name>A0A846MQQ9_9BACT</name>
<organism evidence="2 3">
    <name type="scientific">Thermonema lapsum</name>
    <dbReference type="NCBI Taxonomy" id="28195"/>
    <lineage>
        <taxon>Bacteria</taxon>
        <taxon>Pseudomonadati</taxon>
        <taxon>Bacteroidota</taxon>
        <taxon>Cytophagia</taxon>
        <taxon>Cytophagales</taxon>
        <taxon>Thermonemataceae</taxon>
        <taxon>Thermonema</taxon>
    </lineage>
</organism>
<dbReference type="InterPro" id="IPR008503">
    <property type="entry name" value="Asp_endopeptidase"/>
</dbReference>
<dbReference type="PANTHER" id="PTHR38037:SF2">
    <property type="entry name" value="ATP-DEPENDENT ZINC PROTEASE DOMAIN-CONTAINING PROTEIN-RELATED"/>
    <property type="match status" value="1"/>
</dbReference>
<keyword evidence="3" id="KW-1185">Reference proteome</keyword>
<dbReference type="Gene3D" id="2.40.70.10">
    <property type="entry name" value="Acid Proteases"/>
    <property type="match status" value="1"/>
</dbReference>
<dbReference type="PANTHER" id="PTHR38037">
    <property type="entry name" value="ZN_PROTEASE DOMAIN-CONTAINING PROTEIN"/>
    <property type="match status" value="1"/>
</dbReference>